<feature type="compositionally biased region" description="Polar residues" evidence="9">
    <location>
        <begin position="308"/>
        <end position="322"/>
    </location>
</feature>
<evidence type="ECO:0000313" key="12">
    <source>
        <dbReference type="EMBL" id="KAJ9568358.1"/>
    </source>
</evidence>
<feature type="transmembrane region" description="Helical" evidence="10">
    <location>
        <begin position="69"/>
        <end position="85"/>
    </location>
</feature>
<name>A0AA38UDN7_9ASTR</name>
<dbReference type="GO" id="GO:0015271">
    <property type="term" value="F:outward rectifier potassium channel activity"/>
    <property type="evidence" value="ECO:0007669"/>
    <property type="project" value="TreeGrafter"/>
</dbReference>
<dbReference type="AlphaFoldDB" id="A0AA38UDN7"/>
<feature type="transmembrane region" description="Helical" evidence="10">
    <location>
        <begin position="389"/>
        <end position="413"/>
    </location>
</feature>
<feature type="transmembrane region" description="Helical" evidence="10">
    <location>
        <begin position="464"/>
        <end position="485"/>
    </location>
</feature>
<gene>
    <name evidence="12" type="ORF">OSB04_004324</name>
</gene>
<sequence>MVSIELVMASNEVVVEVPSTKPPSDSKTKTDNVFDLYVVAITCSIFMVVAMISFYFVIHQFQGKKANSFLDAIYFTVVLITSSGYKDLTPYSNLAILLSILFAIIGIGVFGTLVSLGAEFILATQPKADELLASVKHSDSKVKYSSVMKIKRKVLIIMVLLVVHMSGGIVLFVFVGNMNFYRALYCVSSTITTVLSTDKCFSTKARRIIALIWILYGMITLSCVLYTFSEAWTQRSKWLFLKKNFKRNPELRALQPSDVDEDGFIPLEKYVLYKLKEMKRLRGDDSETTIEDVQRVINKDNIEPGLEDSSTTLKGNQTPKPQNSDDIRNISIFFVIYLVLSTVTFFVVRYHISGKKTNSFLDAIYFSFVIMTSVGYGDLSPDNDPLTLIFASLFSLLGLFVIGLVLSMGLKVLDEQQEHRRRTEAGMASRALHKQTRSWQKYLFYKRRIAATAKESKKVIQKKCIMVVVLFLIHMAVGTAILILIEDLDFIHALYCISITITSAGTEKCFSTKLGRVFALVWMLLGAIYKSFVLFAFTEVYTEIKQQSKQLKKPRRLKSGMQLFTKLDYDSDDDAGISTTTGVIPLGLLGIEASIHEIQQEELEHESDGFGISTPPDDFSVEDGVPVPTRIPEDLIEEGIPAQLEYDIAAIMEGFRRLDVGGTGRLTLREQVGETAAKSLTLLLITQSAAEEDKNSWPQVYLLQVTLSILSCVICVRDSDPDKWYQS</sequence>
<dbReference type="SUPFAM" id="SSF81324">
    <property type="entry name" value="Voltage-gated potassium channels"/>
    <property type="match status" value="4"/>
</dbReference>
<keyword evidence="3" id="KW-0813">Transport</keyword>
<feature type="domain" description="Potassium channel" evidence="11">
    <location>
        <begin position="333"/>
        <end position="413"/>
    </location>
</feature>
<evidence type="ECO:0000256" key="1">
    <source>
        <dbReference type="ARBA" id="ARBA00004141"/>
    </source>
</evidence>
<feature type="transmembrane region" description="Helical" evidence="10">
    <location>
        <begin position="91"/>
        <end position="118"/>
    </location>
</feature>
<comment type="subcellular location">
    <subcellularLocation>
        <location evidence="1">Membrane</location>
        <topology evidence="1">Multi-pass membrane protein</topology>
    </subcellularLocation>
</comment>
<reference evidence="12" key="1">
    <citation type="submission" date="2023-03" db="EMBL/GenBank/DDBJ databases">
        <title>Chromosome-scale reference genome and RAD-based genetic map of yellow starthistle (Centaurea solstitialis) reveal putative structural variation and QTLs associated with invader traits.</title>
        <authorList>
            <person name="Reatini B."/>
            <person name="Cang F.A."/>
            <person name="Jiang Q."/>
            <person name="Mckibben M.T.W."/>
            <person name="Barker M.S."/>
            <person name="Rieseberg L.H."/>
            <person name="Dlugosch K.M."/>
        </authorList>
    </citation>
    <scope>NUCLEOTIDE SEQUENCE</scope>
    <source>
        <strain evidence="12">CAN-66</strain>
        <tissue evidence="12">Leaf</tissue>
    </source>
</reference>
<accession>A0AA38UDN7</accession>
<evidence type="ECO:0000313" key="13">
    <source>
        <dbReference type="Proteomes" id="UP001172457"/>
    </source>
</evidence>
<keyword evidence="13" id="KW-1185">Reference proteome</keyword>
<evidence type="ECO:0000256" key="6">
    <source>
        <dbReference type="ARBA" id="ARBA00023065"/>
    </source>
</evidence>
<dbReference type="PRINTS" id="PR01333">
    <property type="entry name" value="2POREKCHANEL"/>
</dbReference>
<evidence type="ECO:0000256" key="8">
    <source>
        <dbReference type="ARBA" id="ARBA00023303"/>
    </source>
</evidence>
<comment type="similarity">
    <text evidence="2">Belongs to the two pore domain potassium channel (TC 1.A.1.7) family.</text>
</comment>
<keyword evidence="7 10" id="KW-0472">Membrane</keyword>
<feature type="transmembrane region" description="Helical" evidence="10">
    <location>
        <begin position="36"/>
        <end position="57"/>
    </location>
</feature>
<dbReference type="InterPro" id="IPR013099">
    <property type="entry name" value="K_chnl_dom"/>
</dbReference>
<evidence type="ECO:0000256" key="7">
    <source>
        <dbReference type="ARBA" id="ARBA00023136"/>
    </source>
</evidence>
<organism evidence="12 13">
    <name type="scientific">Centaurea solstitialis</name>
    <name type="common">yellow star-thistle</name>
    <dbReference type="NCBI Taxonomy" id="347529"/>
    <lineage>
        <taxon>Eukaryota</taxon>
        <taxon>Viridiplantae</taxon>
        <taxon>Streptophyta</taxon>
        <taxon>Embryophyta</taxon>
        <taxon>Tracheophyta</taxon>
        <taxon>Spermatophyta</taxon>
        <taxon>Magnoliopsida</taxon>
        <taxon>eudicotyledons</taxon>
        <taxon>Gunneridae</taxon>
        <taxon>Pentapetalae</taxon>
        <taxon>asterids</taxon>
        <taxon>campanulids</taxon>
        <taxon>Asterales</taxon>
        <taxon>Asteraceae</taxon>
        <taxon>Carduoideae</taxon>
        <taxon>Cardueae</taxon>
        <taxon>Centaureinae</taxon>
        <taxon>Centaurea</taxon>
    </lineage>
</organism>
<dbReference type="Proteomes" id="UP001172457">
    <property type="component" value="Chromosome 1"/>
</dbReference>
<feature type="domain" description="Potassium channel" evidence="11">
    <location>
        <begin position="47"/>
        <end position="121"/>
    </location>
</feature>
<evidence type="ECO:0000256" key="5">
    <source>
        <dbReference type="ARBA" id="ARBA00022989"/>
    </source>
</evidence>
<feature type="transmembrane region" description="Helical" evidence="10">
    <location>
        <begin position="154"/>
        <end position="174"/>
    </location>
</feature>
<evidence type="ECO:0000256" key="4">
    <source>
        <dbReference type="ARBA" id="ARBA00022692"/>
    </source>
</evidence>
<dbReference type="EMBL" id="JARYMX010000001">
    <property type="protein sequence ID" value="KAJ9568358.1"/>
    <property type="molecule type" value="Genomic_DNA"/>
</dbReference>
<dbReference type="PANTHER" id="PTHR11003">
    <property type="entry name" value="POTASSIUM CHANNEL, SUBFAMILY K"/>
    <property type="match status" value="1"/>
</dbReference>
<dbReference type="GO" id="GO:0005774">
    <property type="term" value="C:vacuolar membrane"/>
    <property type="evidence" value="ECO:0007669"/>
    <property type="project" value="UniProtKB-ARBA"/>
</dbReference>
<dbReference type="InterPro" id="IPR003280">
    <property type="entry name" value="2pore_dom_K_chnl"/>
</dbReference>
<dbReference type="Gene3D" id="1.10.287.70">
    <property type="match status" value="4"/>
</dbReference>
<keyword evidence="8" id="KW-0407">Ion channel</keyword>
<evidence type="ECO:0000256" key="9">
    <source>
        <dbReference type="SAM" id="MobiDB-lite"/>
    </source>
</evidence>
<keyword evidence="6" id="KW-0406">Ion transport</keyword>
<comment type="caution">
    <text evidence="12">The sequence shown here is derived from an EMBL/GenBank/DDBJ whole genome shotgun (WGS) entry which is preliminary data.</text>
</comment>
<protein>
    <recommendedName>
        <fullName evidence="11">Potassium channel domain-containing protein</fullName>
    </recommendedName>
</protein>
<keyword evidence="5 10" id="KW-1133">Transmembrane helix</keyword>
<feature type="transmembrane region" description="Helical" evidence="10">
    <location>
        <begin position="517"/>
        <end position="537"/>
    </location>
</feature>
<evidence type="ECO:0000256" key="2">
    <source>
        <dbReference type="ARBA" id="ARBA00010159"/>
    </source>
</evidence>
<proteinExistence type="inferred from homology"/>
<evidence type="ECO:0000259" key="11">
    <source>
        <dbReference type="Pfam" id="PF07885"/>
    </source>
</evidence>
<keyword evidence="4 10" id="KW-0812">Transmembrane</keyword>
<feature type="transmembrane region" description="Helical" evidence="10">
    <location>
        <begin position="330"/>
        <end position="348"/>
    </location>
</feature>
<dbReference type="PANTHER" id="PTHR11003:SF291">
    <property type="entry name" value="IP11374P"/>
    <property type="match status" value="1"/>
</dbReference>
<evidence type="ECO:0000256" key="10">
    <source>
        <dbReference type="SAM" id="Phobius"/>
    </source>
</evidence>
<dbReference type="GO" id="GO:0022841">
    <property type="term" value="F:potassium ion leak channel activity"/>
    <property type="evidence" value="ECO:0007669"/>
    <property type="project" value="TreeGrafter"/>
</dbReference>
<feature type="region of interest" description="Disordered" evidence="9">
    <location>
        <begin position="303"/>
        <end position="322"/>
    </location>
</feature>
<evidence type="ECO:0000256" key="3">
    <source>
        <dbReference type="ARBA" id="ARBA00022448"/>
    </source>
</evidence>
<dbReference type="GO" id="GO:0005886">
    <property type="term" value="C:plasma membrane"/>
    <property type="evidence" value="ECO:0007669"/>
    <property type="project" value="TreeGrafter"/>
</dbReference>
<dbReference type="Pfam" id="PF07885">
    <property type="entry name" value="Ion_trans_2"/>
    <property type="match status" value="2"/>
</dbReference>
<feature type="transmembrane region" description="Helical" evidence="10">
    <location>
        <begin position="208"/>
        <end position="228"/>
    </location>
</feature>
<dbReference type="GO" id="GO:0030322">
    <property type="term" value="P:stabilization of membrane potential"/>
    <property type="evidence" value="ECO:0007669"/>
    <property type="project" value="TreeGrafter"/>
</dbReference>